<reference evidence="1 2" key="1">
    <citation type="submission" date="2015-02" db="EMBL/GenBank/DDBJ databases">
        <title>Whole genome shotgun sequencing of cultured foodborne pathogen.</title>
        <authorList>
            <person name="Timme R."/>
            <person name="Allard M.W."/>
            <person name="Strain E."/>
            <person name="Evans P.S."/>
            <person name="Brown E."/>
        </authorList>
    </citation>
    <scope>NUCLEOTIDE SEQUENCE [LARGE SCALE GENOMIC DNA]</scope>
    <source>
        <strain evidence="1 2">GCSL-TSO-24</strain>
    </source>
</reference>
<dbReference type="PATRIC" id="fig|582.24.peg.381"/>
<evidence type="ECO:0000313" key="1">
    <source>
        <dbReference type="EMBL" id="KJF79161.1"/>
    </source>
</evidence>
<dbReference type="AlphaFoldDB" id="A0A0D8LDH2"/>
<dbReference type="EMBL" id="JZSH01000005">
    <property type="protein sequence ID" value="KJF79161.1"/>
    <property type="molecule type" value="Genomic_DNA"/>
</dbReference>
<proteinExistence type="predicted"/>
<dbReference type="Proteomes" id="UP000032582">
    <property type="component" value="Unassembled WGS sequence"/>
</dbReference>
<comment type="caution">
    <text evidence="1">The sequence shown here is derived from an EMBL/GenBank/DDBJ whole genome shotgun (WGS) entry which is preliminary data.</text>
</comment>
<dbReference type="PANTHER" id="PTHR37951">
    <property type="entry name" value="CYTOPLASMIC PROTEIN-RELATED"/>
    <property type="match status" value="1"/>
</dbReference>
<accession>A0A0D8LDH2</accession>
<name>A0A0D8LDH2_MORMO</name>
<sequence>MDSVSSTTETVVDGDTTTVTTERVVYRDKVINTRQDALERIREVRAWFQQTEPGNPIILLLRYAEEAAGKNFLQLSKLFPADMLAVLDINKDMS</sequence>
<dbReference type="InterPro" id="IPR017740">
    <property type="entry name" value="TssA-like"/>
</dbReference>
<dbReference type="PANTHER" id="PTHR37951:SF1">
    <property type="entry name" value="TYPE VI SECRETION SYSTEM COMPONENT TSSA1"/>
    <property type="match status" value="1"/>
</dbReference>
<protein>
    <submittedName>
        <fullName evidence="1">Uncharacterized protein</fullName>
    </submittedName>
</protein>
<evidence type="ECO:0000313" key="2">
    <source>
        <dbReference type="Proteomes" id="UP000032582"/>
    </source>
</evidence>
<organism evidence="1 2">
    <name type="scientific">Morganella morganii</name>
    <name type="common">Proteus morganii</name>
    <dbReference type="NCBI Taxonomy" id="582"/>
    <lineage>
        <taxon>Bacteria</taxon>
        <taxon>Pseudomonadati</taxon>
        <taxon>Pseudomonadota</taxon>
        <taxon>Gammaproteobacteria</taxon>
        <taxon>Enterobacterales</taxon>
        <taxon>Morganellaceae</taxon>
        <taxon>Morganella</taxon>
    </lineage>
</organism>
<gene>
    <name evidence="1" type="ORF">UA45_01200</name>
</gene>